<evidence type="ECO:0000313" key="3">
    <source>
        <dbReference type="Proteomes" id="UP000005583"/>
    </source>
</evidence>
<evidence type="ECO:0000256" key="1">
    <source>
        <dbReference type="SAM" id="Phobius"/>
    </source>
</evidence>
<keyword evidence="3" id="KW-1185">Reference proteome</keyword>
<feature type="transmembrane region" description="Helical" evidence="1">
    <location>
        <begin position="20"/>
        <end position="39"/>
    </location>
</feature>
<keyword evidence="1" id="KW-0472">Membrane</keyword>
<reference evidence="2 3" key="1">
    <citation type="submission" date="2009-01" db="EMBL/GenBank/DDBJ databases">
        <authorList>
            <person name="Qin X."/>
            <person name="Bachman B."/>
            <person name="Battles P."/>
            <person name="Bell A."/>
            <person name="Bess C."/>
            <person name="Bickham C."/>
            <person name="Chaboub L."/>
            <person name="Chen D."/>
            <person name="Coyle M."/>
            <person name="Deiros D.R."/>
            <person name="Dinh H."/>
            <person name="Forbes L."/>
            <person name="Fowler G."/>
            <person name="Francisco L."/>
            <person name="Fu Q."/>
            <person name="Gubbala S."/>
            <person name="Hale W."/>
            <person name="Han Y."/>
            <person name="Hemphill L."/>
            <person name="Highlander S.K."/>
            <person name="Hirani K."/>
            <person name="Hogues M."/>
            <person name="Jackson L."/>
            <person name="Jakkamsetti A."/>
            <person name="Javaid M."/>
            <person name="Jiang H."/>
            <person name="Korchina V."/>
            <person name="Kovar C."/>
            <person name="Lara F."/>
            <person name="Lee S."/>
            <person name="Mata R."/>
            <person name="Mathew T."/>
            <person name="Moen C."/>
            <person name="Morales K."/>
            <person name="Munidasa M."/>
            <person name="Nazareth L."/>
            <person name="Ngo R."/>
            <person name="Nguyen L."/>
            <person name="Okwuonu G."/>
            <person name="Ongeri F."/>
            <person name="Patil S."/>
            <person name="Petrosino J."/>
            <person name="Pham C."/>
            <person name="Pham P."/>
            <person name="Pu L.-L."/>
            <person name="Puazo M."/>
            <person name="Raj R."/>
            <person name="Reid J."/>
            <person name="Rouhana J."/>
            <person name="Saada N."/>
            <person name="Shang Y."/>
            <person name="Simmons D."/>
            <person name="Thornton R."/>
            <person name="Warren J."/>
            <person name="Weissenberger G."/>
            <person name="Zhang J."/>
            <person name="Zhang L."/>
            <person name="Zhou C."/>
            <person name="Zhu D."/>
            <person name="Muzny D."/>
            <person name="Worley K."/>
            <person name="Gibbs R."/>
        </authorList>
    </citation>
    <scope>NUCLEOTIDE SEQUENCE [LARGE SCALE GENOMIC DNA]</scope>
    <source>
        <strain evidence="2 3">DSM 16047</strain>
    </source>
</reference>
<dbReference type="AlphaFoldDB" id="C2ELF3"/>
<protein>
    <submittedName>
        <fullName evidence="2">Uncharacterized protein</fullName>
    </submittedName>
</protein>
<dbReference type="HOGENOM" id="CLU_1794067_0_0_9"/>
<accession>C2ELF3</accession>
<dbReference type="EMBL" id="ACGU01000032">
    <property type="protein sequence ID" value="EEJ72601.1"/>
    <property type="molecule type" value="Genomic_DNA"/>
</dbReference>
<organism evidence="2 3">
    <name type="scientific">Lactobacillus ultunensis DSM 16047</name>
    <dbReference type="NCBI Taxonomy" id="525365"/>
    <lineage>
        <taxon>Bacteria</taxon>
        <taxon>Bacillati</taxon>
        <taxon>Bacillota</taxon>
        <taxon>Bacilli</taxon>
        <taxon>Lactobacillales</taxon>
        <taxon>Lactobacillaceae</taxon>
        <taxon>Lactobacillus</taxon>
    </lineage>
</organism>
<keyword evidence="1" id="KW-1133">Transmembrane helix</keyword>
<feature type="transmembrane region" description="Helical" evidence="1">
    <location>
        <begin position="84"/>
        <end position="100"/>
    </location>
</feature>
<name>C2ELF3_9LACO</name>
<evidence type="ECO:0000313" key="2">
    <source>
        <dbReference type="EMBL" id="EEJ72601.1"/>
    </source>
</evidence>
<sequence length="144" mass="16646">MVNITLIFIVYFKSEVINLSWLVLTGIYYIIIIALLISLKFMTKHLKQLYTRYKRATIEAILDAVCDLGEIMVIPAMMTDHKSLIALLVMIVLLVCLYLLRNYIKVDLDLIEHDKTIPHAPETISTLSDIISRITNFFKRTNTK</sequence>
<dbReference type="Proteomes" id="UP000005583">
    <property type="component" value="Unassembled WGS sequence"/>
</dbReference>
<comment type="caution">
    <text evidence="2">The sequence shown here is derived from an EMBL/GenBank/DDBJ whole genome shotgun (WGS) entry which is preliminary data.</text>
</comment>
<proteinExistence type="predicted"/>
<gene>
    <name evidence="2" type="ORF">HMPREF0548_0499</name>
</gene>
<keyword evidence="1" id="KW-0812">Transmembrane</keyword>